<feature type="non-terminal residue" evidence="1">
    <location>
        <position position="1"/>
    </location>
</feature>
<accession>A0ABW4J856</accession>
<comment type="caution">
    <text evidence="1">The sequence shown here is derived from an EMBL/GenBank/DDBJ whole genome shotgun (WGS) entry which is preliminary data.</text>
</comment>
<protein>
    <submittedName>
        <fullName evidence="1">Uncharacterized protein</fullName>
    </submittedName>
</protein>
<gene>
    <name evidence="1" type="ORF">ACFQ5M_05945</name>
</gene>
<name>A0ABW4J856_9LACO</name>
<evidence type="ECO:0000313" key="1">
    <source>
        <dbReference type="EMBL" id="MFD1671630.1"/>
    </source>
</evidence>
<keyword evidence="2" id="KW-1185">Reference proteome</keyword>
<sequence length="63" mass="7070">FRLPSDSTSRWTPLPSASDSDYYGSQWTFTTKLAPMPSAPKKAVIEKIDSITAQNCLEFILLF</sequence>
<dbReference type="RefSeq" id="WP_376923085.1">
    <property type="nucleotide sequence ID" value="NZ_JBHTOP010000013.1"/>
</dbReference>
<dbReference type="EMBL" id="JBHTOP010000013">
    <property type="protein sequence ID" value="MFD1671630.1"/>
    <property type="molecule type" value="Genomic_DNA"/>
</dbReference>
<evidence type="ECO:0000313" key="2">
    <source>
        <dbReference type="Proteomes" id="UP001597267"/>
    </source>
</evidence>
<proteinExistence type="predicted"/>
<reference evidence="2" key="1">
    <citation type="journal article" date="2019" name="Int. J. Syst. Evol. Microbiol.">
        <title>The Global Catalogue of Microorganisms (GCM) 10K type strain sequencing project: providing services to taxonomists for standard genome sequencing and annotation.</title>
        <authorList>
            <consortium name="The Broad Institute Genomics Platform"/>
            <consortium name="The Broad Institute Genome Sequencing Center for Infectious Disease"/>
            <person name="Wu L."/>
            <person name="Ma J."/>
        </authorList>
    </citation>
    <scope>NUCLEOTIDE SEQUENCE [LARGE SCALE GENOMIC DNA]</scope>
    <source>
        <strain evidence="2">CCM 8896</strain>
    </source>
</reference>
<organism evidence="1 2">
    <name type="scientific">Agrilactobacillus yilanensis</name>
    <dbReference type="NCBI Taxonomy" id="2485997"/>
    <lineage>
        <taxon>Bacteria</taxon>
        <taxon>Bacillati</taxon>
        <taxon>Bacillota</taxon>
        <taxon>Bacilli</taxon>
        <taxon>Lactobacillales</taxon>
        <taxon>Lactobacillaceae</taxon>
        <taxon>Agrilactobacillus</taxon>
    </lineage>
</organism>
<dbReference type="Proteomes" id="UP001597267">
    <property type="component" value="Unassembled WGS sequence"/>
</dbReference>